<protein>
    <recommendedName>
        <fullName evidence="2">Dystroglycan-type cadherin-like domain-containing protein</fullName>
    </recommendedName>
</protein>
<dbReference type="PANTHER" id="PTHR45739">
    <property type="entry name" value="MATRIX PROTEIN, PUTATIVE-RELATED"/>
    <property type="match status" value="1"/>
</dbReference>
<organism evidence="3 4">
    <name type="scientific">Coraliomargarita sinensis</name>
    <dbReference type="NCBI Taxonomy" id="2174842"/>
    <lineage>
        <taxon>Bacteria</taxon>
        <taxon>Pseudomonadati</taxon>
        <taxon>Verrucomicrobiota</taxon>
        <taxon>Opitutia</taxon>
        <taxon>Puniceicoccales</taxon>
        <taxon>Coraliomargaritaceae</taxon>
        <taxon>Coraliomargarita</taxon>
    </lineage>
</organism>
<dbReference type="Pfam" id="PF17963">
    <property type="entry name" value="Big_9"/>
    <property type="match status" value="12"/>
</dbReference>
<dbReference type="Proteomes" id="UP000247099">
    <property type="component" value="Unassembled WGS sequence"/>
</dbReference>
<keyword evidence="4" id="KW-1185">Reference proteome</keyword>
<dbReference type="SMART" id="SM00736">
    <property type="entry name" value="CADG"/>
    <property type="match status" value="5"/>
</dbReference>
<name>A0A317ZKE2_9BACT</name>
<dbReference type="InterPro" id="IPR011989">
    <property type="entry name" value="ARM-like"/>
</dbReference>
<dbReference type="PANTHER" id="PTHR45739:SF8">
    <property type="entry name" value="FRAS1-RELATED EXTRACELLULAR MATRIX PROTEIN 1"/>
    <property type="match status" value="1"/>
</dbReference>
<feature type="domain" description="Dystroglycan-type cadherin-like" evidence="2">
    <location>
        <begin position="1738"/>
        <end position="1830"/>
    </location>
</feature>
<dbReference type="InterPro" id="IPR016024">
    <property type="entry name" value="ARM-type_fold"/>
</dbReference>
<dbReference type="Pfam" id="PF13646">
    <property type="entry name" value="HEAT_2"/>
    <property type="match status" value="1"/>
</dbReference>
<dbReference type="Gene3D" id="2.30.42.10">
    <property type="match status" value="1"/>
</dbReference>
<dbReference type="Gene3D" id="2.60.40.3440">
    <property type="match status" value="3"/>
</dbReference>
<evidence type="ECO:0000259" key="2">
    <source>
        <dbReference type="SMART" id="SM00736"/>
    </source>
</evidence>
<dbReference type="InterPro" id="IPR015919">
    <property type="entry name" value="Cadherin-like_sf"/>
</dbReference>
<dbReference type="Gene3D" id="2.60.40.10">
    <property type="entry name" value="Immunoglobulins"/>
    <property type="match status" value="7"/>
</dbReference>
<dbReference type="InterPro" id="IPR013783">
    <property type="entry name" value="Ig-like_fold"/>
</dbReference>
<sequence length="3611" mass="375055">MNKVFSFKRTLFLCFLLPLFSIVSHATPPDLTNGGVPDHDYRYNLGPTGMRGYLYRPIRDSRQILVTTVETGSPADGILAVGDVILGADGTGAEPVEFTSDARKTLALAIGDAEANNPAVLKLLRWRDDIVTTVEVPLQYLGAYSATAPYNCAKSAAILENGLDYIMANEDAGKFSMAALALLAANDPSNPKNAARQSQAQTYATSLIVDQARIDFWKSGDIDRESKISWKLGHELTVLTEYYLQTNDASVLPTIEAMAIQIANGTSLFGTMGHQLTGKAADGSLNGPYRVGYGVINSTVVPCFMGLRLAKECGISVAEVDAAIDRMSKYVGYHAGWGSMSYGEHEPTTQKHAGNGKSGAAALAFALDSTRDFERTYFAKLSVASAKERESGHTGPFFNFLWTPLGANVGGEEAAAAHFSEISWLLDFNRRWDWGFDYDVNDSSNSLQWKDQFWMSTPALLTYAMPLRQLHITGRNQDPADWLSSAEVADALFSASFDASGRSSNDLLSDLNSWSSNVQQKAANELASRTAEHATLLPTLHSMATDPDGGRSRAGACMALGGIADDSSASVLAGLLTDADVRVRLESAKAMQQLSRSANLTVLDTILSAVATTAKPALPIDPEDPLHHAHGQLSRLLFNSDGTFGPQGVIAGNQLDGVDRNLLYPAIRAVAEHPQALTRNSLVQTYPSLAPEDFEPMVGTVLKSAMSVVLADRMFAGADRKAAIQYLQANDVMDGVPASIYLFNDSVERTGAVNNLGSYGASVDDVTPSADVEFFLKKLLTGGYQAAAQAALDAIAADSDPESLTSLKRFDSVSADDSQLTLPADQTQLHATVTNLGEVDTVYTWRKLHGAGNVTFSINGTTASSTTTVQFDGTPGKYTFEVVASDEYELTEVSETVAVTLYDTDGTLPANDPPVANAQTVSVAPAVRAAITLGGSDPEGLPLVYFVATSPKHGVLSGTAPNLIYTANYTYTLGSDSFDFIVMDSEGNTDTATVTINVDPDAGIEQYVHEPFDYPVGLLAGNTGGTGFVGAWADGPEPGTASIYDETTAVTPVDTGYGTLSWDGVLDNMPRTQTGTANFVGGTANDGDKWESYRTLAQDAGTMAGADGVLWVSMLWHKEGWSWGQHGALALATDCFKSKSRALDTSGSYGSGAGDGLGLAWSGTNTKDYSVAVFNGGSQVDLAIRSGQLNKDYLLVLKFEFGATDKVSAFAFEETTIVDEAVFEAYAVTATGVVDESTLNILTFSNVRGDHAYDDIRVGNTLASVAAFAENNYDVTSPTPDPMTFDVAPVAQGYSSITMTATTASDPSGVEYYFTCTAGGAPDSGWQDSPIYTVDGLTPETEFTFTVVARDKSVNKNMTAPSSPLSATTESQSDLYVHEPFDYPVGPLAGASGGVGLSGAWADGPESGTASVYDETTAVTPVDTGYGTLSWDGVLNNLPDTQTGTANFVGGTANDGDKWESYRPLALDAGTLAGADGVLWASMLWHKGSYSFGQHGALALTTDSFKSRSTALDTSGSYGSGAGDGLGLAWKGSNSTDYSVAVFNGGSQVDIAHQPGQGDRDYVVVLKFEFGATDKVSVYAFEESETLDEAVFEANAVSASGVVDESTLNILTFSNARGDHAYDDIRIGKTFATVVGGDSTGGNNAPVADDQSVSTDEDTSVAVTLTATDVDGDPLTYAVVTGPANGTLTGTAPDLTYAPNGHYNGSDSFTFKASDGTVDSNIATVSITVNAVNDAPVFTSDPFSTSNATQNAAYSDTIAGSATDVDGDTLTYALVSPVTWLSVASDGTLSGTPTSSDVGTNSFTVSVSDGTATAVEATLNITVINTNDAPVANDDSATVDEDGSVAITLTATDLDGDPLTYTVVTAPSNGTLSGTAPDLTYTPNADYNGTDSFTFKANDGTVDSNIATVSITISAINDAPVVLAGDAQTVTLSEGPVATGWSFAPWTGDADADISSAYTYTVAHNFGNNHGGPVTVNGVAFEEAFASSGTGWTIAGTQSNWNGDDDALITDGSEDLAEEFVYNGDPRTVTLSGLTVGETYQVDFYSVAWEDDDRIQTFSATGGEFMDINQSVYGNNNGIRITCVYTATATTQEFTITPASGSTFHLYAMTNRVTPDTVITAVATLDGTVTDADVGDIVTTTWSTFSGPATAVFGDEAAVDTTASFDTAGTYVLRLTADDGTVQPFDDVTITVEEDTSNTAPVASDDSVTTDEDSAVGITLVATDADPGDTLAYSVVSGPSNGTLSGTAPDLTYTPNGDYNGSDSFTFVANDGTVDSNIATVSITVTAVNDAPVANDDLATTAEDTDVAITLTGSDADVGDTLSYSVVTGPANGSLSGTAPNLTYTPNPDYNGSDSFTFVANDGTVDSNIATVSLTINPINNAPSVDAGTNQTVSLDGASGPWTPTDITTTAWYDASDASTIIESAGLVSQWNDKSGNANHMKQASASSQPVTGARSINGLNVMDFDGADALQEDSNAFGATIDDAFVFMVVQRDRAQEEREDFFELNPDWYLQTWVWDNPDAMFRFYSNGTAVSLRNYVPNTSGVTTLLGAYDSTTEDIKQLWVNGVNEAEGVSAGVTTTTSGVMIGAGGTTDDFDGAVAEFITIGSTVSAETRQKIEGYLAHKWGFAASLPAGHPYKDAAPQGNLATTVALDGTVSDPDVGDTVTTTWSVSSSPASVSFDDASAVDTNASFDTLGDYVLRLTADDGTDQSFDEVTITVAGPNTAPTWTANPVDEVDATEDAAYSSTLADDASDADSDSLTYAKVSGPAWLTVATNGDLSGTPSNSDVGANSFTVSVSDGAAPAVEATLNITVINTNDAPVFAADPFNAVDATEDTLYNASIAGSASDADSDPLTYAKVSGPAWLTVATNGDLSGTPSNDDVGSVPFTISVTDSIIATPIEATLNITVNNTNDAPIANDDSAASDEDNAVAITLTASDVDVGDTLSYSVVTGPANGSLSGTAPNLTYTPVANFNGSDSFTFVANDGTVDSNTATVSITVNAVNDAPVAHDQSGTTNEDTAVAVTLTASDVEGDALTYMVTGAPTNGTLSGTAPDLTYTPNANYNGSDSFTFVANDGTVDSNTATVSITVNAVNDTPVFTSDPFSAGDATEDAAYSDTIAGSATDADGDTLTYALVSPATWLSVASDGTLNGTPTNDDVGANSFTVSVSDGTAPAVEATLNITVINTNDASVANDDSATVDEDSSVVVTLTATDVDVGDTLTYTVVTGPTNGSLSGTAPDLTYTPNADYNGTDSFTFTANDGTVDSNTATVSITVNAVNDTPVADDQSVSTDEDIAAAVTLTASDVDIGDTLTYSVVAAPSNGILSGTAPSLTYTPNSNYNGTDSFTFKANDGTVDSNTATVSITINPINDAPVFASDPFSTGEATEDAAYSDTIAGSASDVEGETITYAKVDGPAWLAVASDGTLSGTPGSADVGSNSFMVSASDGTNTTPANLNIEVFGLVVEDYAYAETLIDGTVSGTITDTFSSDNNYETITEEESNGKPTDRYSFLEHKWEFDVAGGTTVSFNVEAHHSANGEGDNFTFAYSSTGVDGVYTDMLTVTKTADDNTAQSFTLPGGTSGIIHVRVLDTDTTAGNRTLDTLSVDQMYILSE</sequence>
<dbReference type="SUPFAM" id="SSF49313">
    <property type="entry name" value="Cadherin-like"/>
    <property type="match status" value="5"/>
</dbReference>
<dbReference type="InParanoid" id="A0A317ZKE2"/>
<dbReference type="SUPFAM" id="SSF50156">
    <property type="entry name" value="PDZ domain-like"/>
    <property type="match status" value="1"/>
</dbReference>
<dbReference type="InterPro" id="IPR046255">
    <property type="entry name" value="DUF6288"/>
</dbReference>
<dbReference type="GO" id="GO:0016020">
    <property type="term" value="C:membrane"/>
    <property type="evidence" value="ECO:0007669"/>
    <property type="project" value="InterPro"/>
</dbReference>
<dbReference type="OrthoDB" id="5524160at2"/>
<feature type="chain" id="PRO_5016443821" description="Dystroglycan-type cadherin-like domain-containing protein" evidence="1">
    <location>
        <begin position="27"/>
        <end position="3611"/>
    </location>
</feature>
<feature type="domain" description="Dystroglycan-type cadherin-like" evidence="2">
    <location>
        <begin position="3098"/>
        <end position="3190"/>
    </location>
</feature>
<dbReference type="Pfam" id="PF22352">
    <property type="entry name" value="K319L-like_PKD"/>
    <property type="match status" value="2"/>
</dbReference>
<dbReference type="EMBL" id="QHJQ01000004">
    <property type="protein sequence ID" value="PXA04418.1"/>
    <property type="molecule type" value="Genomic_DNA"/>
</dbReference>
<dbReference type="SUPFAM" id="SSF49265">
    <property type="entry name" value="Fibronectin type III"/>
    <property type="match status" value="1"/>
</dbReference>
<feature type="domain" description="Dystroglycan-type cadherin-like" evidence="2">
    <location>
        <begin position="2822"/>
        <end position="2915"/>
    </location>
</feature>
<dbReference type="CDD" id="cd11304">
    <property type="entry name" value="Cadherin_repeat"/>
    <property type="match status" value="5"/>
</dbReference>
<dbReference type="InterPro" id="IPR006644">
    <property type="entry name" value="Cadg"/>
</dbReference>
<proteinExistence type="predicted"/>
<dbReference type="Pfam" id="PF05345">
    <property type="entry name" value="He_PIG"/>
    <property type="match status" value="2"/>
</dbReference>
<dbReference type="SUPFAM" id="SSF48371">
    <property type="entry name" value="ARM repeat"/>
    <property type="match status" value="1"/>
</dbReference>
<evidence type="ECO:0000256" key="1">
    <source>
        <dbReference type="SAM" id="SignalP"/>
    </source>
</evidence>
<gene>
    <name evidence="3" type="ORF">DDZ13_07760</name>
</gene>
<dbReference type="GO" id="GO:0005509">
    <property type="term" value="F:calcium ion binding"/>
    <property type="evidence" value="ECO:0007669"/>
    <property type="project" value="InterPro"/>
</dbReference>
<keyword evidence="1" id="KW-0732">Signal</keyword>
<dbReference type="RefSeq" id="WP_110130869.1">
    <property type="nucleotide sequence ID" value="NZ_QHJQ01000004.1"/>
</dbReference>
<dbReference type="NCBIfam" id="NF012211">
    <property type="entry name" value="tand_rpt_95"/>
    <property type="match status" value="12"/>
</dbReference>
<dbReference type="InterPro" id="IPR051561">
    <property type="entry name" value="FRAS1_ECM"/>
</dbReference>
<feature type="domain" description="Dystroglycan-type cadherin-like" evidence="2">
    <location>
        <begin position="2728"/>
        <end position="2820"/>
    </location>
</feature>
<dbReference type="Gene3D" id="2.60.40.2810">
    <property type="match status" value="5"/>
</dbReference>
<accession>A0A317ZKE2</accession>
<dbReference type="Gene3D" id="1.25.10.10">
    <property type="entry name" value="Leucine-rich Repeat Variant"/>
    <property type="match status" value="1"/>
</dbReference>
<dbReference type="InterPro" id="IPR036034">
    <property type="entry name" value="PDZ_sf"/>
</dbReference>
<dbReference type="InterPro" id="IPR036116">
    <property type="entry name" value="FN3_sf"/>
</dbReference>
<feature type="domain" description="Dystroglycan-type cadherin-like" evidence="2">
    <location>
        <begin position="3374"/>
        <end position="3470"/>
    </location>
</feature>
<evidence type="ECO:0000313" key="4">
    <source>
        <dbReference type="Proteomes" id="UP000247099"/>
    </source>
</evidence>
<dbReference type="Pfam" id="PF19805">
    <property type="entry name" value="DUF6288"/>
    <property type="match status" value="1"/>
</dbReference>
<comment type="caution">
    <text evidence="3">The sequence shown here is derived from an EMBL/GenBank/DDBJ whole genome shotgun (WGS) entry which is preliminary data.</text>
</comment>
<evidence type="ECO:0000313" key="3">
    <source>
        <dbReference type="EMBL" id="PXA04418.1"/>
    </source>
</evidence>
<reference evidence="3 4" key="1">
    <citation type="submission" date="2018-05" db="EMBL/GenBank/DDBJ databases">
        <title>Coraliomargarita sinensis sp. nov., isolated from a marine solar saltern.</title>
        <authorList>
            <person name="Zhou L.Y."/>
        </authorList>
    </citation>
    <scope>NUCLEOTIDE SEQUENCE [LARGE SCALE GENOMIC DNA]</scope>
    <source>
        <strain evidence="3 4">WN38</strain>
    </source>
</reference>
<feature type="signal peptide" evidence="1">
    <location>
        <begin position="1"/>
        <end position="26"/>
    </location>
</feature>
<dbReference type="GO" id="GO:0009653">
    <property type="term" value="P:anatomical structure morphogenesis"/>
    <property type="evidence" value="ECO:0007669"/>
    <property type="project" value="TreeGrafter"/>
</dbReference>